<evidence type="ECO:0000256" key="1">
    <source>
        <dbReference type="ARBA" id="ARBA00022729"/>
    </source>
</evidence>
<feature type="chain" id="PRO_5042229839" description="Yeast cell wall synthesis Kre9/Knh1-like N-terminal domain-containing protein" evidence="3">
    <location>
        <begin position="19"/>
        <end position="221"/>
    </location>
</feature>
<gene>
    <name evidence="5" type="ORF">O0I10_002057</name>
</gene>
<dbReference type="AlphaFoldDB" id="A0AAD7Y2C1"/>
<dbReference type="RefSeq" id="XP_058347276.1">
    <property type="nucleotide sequence ID" value="XM_058482145.1"/>
</dbReference>
<keyword evidence="1 3" id="KW-0732">Signal</keyword>
<keyword evidence="6" id="KW-1185">Reference proteome</keyword>
<protein>
    <recommendedName>
        <fullName evidence="4">Yeast cell wall synthesis Kre9/Knh1-like N-terminal domain-containing protein</fullName>
    </recommendedName>
</protein>
<dbReference type="Proteomes" id="UP001234581">
    <property type="component" value="Unassembled WGS sequence"/>
</dbReference>
<feature type="compositionally biased region" description="Polar residues" evidence="2">
    <location>
        <begin position="190"/>
        <end position="201"/>
    </location>
</feature>
<dbReference type="EMBL" id="JARTCD010000005">
    <property type="protein sequence ID" value="KAJ8662363.1"/>
    <property type="molecule type" value="Genomic_DNA"/>
</dbReference>
<proteinExistence type="predicted"/>
<dbReference type="PANTHER" id="PTHR40633:SF1">
    <property type="entry name" value="GPI ANCHORED SERINE-THREONINE RICH PROTEIN (AFU_ORTHOLOGUE AFUA_1G03630)"/>
    <property type="match status" value="1"/>
</dbReference>
<dbReference type="InterPro" id="IPR052982">
    <property type="entry name" value="SRP1/TIP1-like"/>
</dbReference>
<dbReference type="InterPro" id="IPR018466">
    <property type="entry name" value="Kre9/Knh1-like_N"/>
</dbReference>
<feature type="region of interest" description="Disordered" evidence="2">
    <location>
        <begin position="152"/>
        <end position="201"/>
    </location>
</feature>
<reference evidence="5 6" key="1">
    <citation type="submission" date="2023-03" db="EMBL/GenBank/DDBJ databases">
        <title>Genome sequence of Lichtheimia ornata CBS 291.66.</title>
        <authorList>
            <person name="Mohabir J.T."/>
            <person name="Shea T.P."/>
            <person name="Kurbessoian T."/>
            <person name="Berby B."/>
            <person name="Fontaine J."/>
            <person name="Livny J."/>
            <person name="Gnirke A."/>
            <person name="Stajich J.E."/>
            <person name="Cuomo C.A."/>
        </authorList>
    </citation>
    <scope>NUCLEOTIDE SEQUENCE [LARGE SCALE GENOMIC DNA]</scope>
    <source>
        <strain evidence="5">CBS 291.66</strain>
    </source>
</reference>
<evidence type="ECO:0000313" key="5">
    <source>
        <dbReference type="EMBL" id="KAJ8662363.1"/>
    </source>
</evidence>
<feature type="domain" description="Yeast cell wall synthesis Kre9/Knh1-like N-terminal" evidence="4">
    <location>
        <begin position="28"/>
        <end position="115"/>
    </location>
</feature>
<organism evidence="5 6">
    <name type="scientific">Lichtheimia ornata</name>
    <dbReference type="NCBI Taxonomy" id="688661"/>
    <lineage>
        <taxon>Eukaryota</taxon>
        <taxon>Fungi</taxon>
        <taxon>Fungi incertae sedis</taxon>
        <taxon>Mucoromycota</taxon>
        <taxon>Mucoromycotina</taxon>
        <taxon>Mucoromycetes</taxon>
        <taxon>Mucorales</taxon>
        <taxon>Lichtheimiaceae</taxon>
        <taxon>Lichtheimia</taxon>
    </lineage>
</organism>
<dbReference type="GeneID" id="83209475"/>
<name>A0AAD7Y2C1_9FUNG</name>
<comment type="caution">
    <text evidence="5">The sequence shown here is derived from an EMBL/GenBank/DDBJ whole genome shotgun (WGS) entry which is preliminary data.</text>
</comment>
<evidence type="ECO:0000256" key="3">
    <source>
        <dbReference type="SAM" id="SignalP"/>
    </source>
</evidence>
<evidence type="ECO:0000256" key="2">
    <source>
        <dbReference type="SAM" id="MobiDB-lite"/>
    </source>
</evidence>
<accession>A0AAD7Y2C1</accession>
<evidence type="ECO:0000259" key="4">
    <source>
        <dbReference type="Pfam" id="PF10342"/>
    </source>
</evidence>
<feature type="compositionally biased region" description="Low complexity" evidence="2">
    <location>
        <begin position="152"/>
        <end position="187"/>
    </location>
</feature>
<sequence>MKSIVAAIAALAVSTISAQSTGILSVTSPIEGTTYTAGKDALITWTNPTVDTISQIVLAHGDPNNLQRLDVIASNVDAEAGSYTWSIPANTTAGTDYALIFGTSPDLGFSPQFTIEAATGSSSSSSSAAASSSSAAVASSSGIASSSAVPSSASSSALPSSSAVASGSSSSSLPSSSTSSSESSSAANPEETSPENASAKSQPITMVALGLGFSAAIALLS</sequence>
<dbReference type="PANTHER" id="PTHR40633">
    <property type="entry name" value="MATRIX PROTEIN, PUTATIVE (AFU_ORTHOLOGUE AFUA_8G05410)-RELATED"/>
    <property type="match status" value="1"/>
</dbReference>
<feature type="signal peptide" evidence="3">
    <location>
        <begin position="1"/>
        <end position="18"/>
    </location>
</feature>
<dbReference type="Pfam" id="PF10342">
    <property type="entry name" value="Kre9_KNH"/>
    <property type="match status" value="1"/>
</dbReference>
<evidence type="ECO:0000313" key="6">
    <source>
        <dbReference type="Proteomes" id="UP001234581"/>
    </source>
</evidence>